<feature type="region of interest" description="Disordered" evidence="1">
    <location>
        <begin position="1"/>
        <end position="139"/>
    </location>
</feature>
<comment type="caution">
    <text evidence="2">The sequence shown here is derived from an EMBL/GenBank/DDBJ whole genome shotgun (WGS) entry which is preliminary data.</text>
</comment>
<evidence type="ECO:0000313" key="2">
    <source>
        <dbReference type="EMBL" id="KAK7039783.1"/>
    </source>
</evidence>
<dbReference type="AlphaFoldDB" id="A0AAW0CJJ2"/>
<proteinExistence type="predicted"/>
<sequence>MTREPPPLHTRPLATRTGATITRPGAPRRGIRTRKTIKESNTVSAAGYDRRTFSSAEYRSRSRSPQNCELLPAARLVPQHRRPPQPSQALSQPPTLLPLPPPRSPFRLASHKQDPSLHPSSPPPRSTTNPDTVTSSRPLCIGALPPPPPLPPFILVTVYPPCPSLPPTRRSLRLSALASDAYGGRTSGRRPTLLSLCFFSDYTLG</sequence>
<evidence type="ECO:0000256" key="1">
    <source>
        <dbReference type="SAM" id="MobiDB-lite"/>
    </source>
</evidence>
<feature type="compositionally biased region" description="Polar residues" evidence="1">
    <location>
        <begin position="53"/>
        <end position="67"/>
    </location>
</feature>
<evidence type="ECO:0000313" key="3">
    <source>
        <dbReference type="Proteomes" id="UP001362999"/>
    </source>
</evidence>
<keyword evidence="3" id="KW-1185">Reference proteome</keyword>
<protein>
    <submittedName>
        <fullName evidence="2">Uncharacterized protein</fullName>
    </submittedName>
</protein>
<reference evidence="2 3" key="1">
    <citation type="journal article" date="2024" name="J Genomics">
        <title>Draft genome sequencing and assembly of Favolaschia claudopus CIRM-BRFM 2984 isolated from oak limbs.</title>
        <authorList>
            <person name="Navarro D."/>
            <person name="Drula E."/>
            <person name="Chaduli D."/>
            <person name="Cazenave R."/>
            <person name="Ahrendt S."/>
            <person name="Wang J."/>
            <person name="Lipzen A."/>
            <person name="Daum C."/>
            <person name="Barry K."/>
            <person name="Grigoriev I.V."/>
            <person name="Favel A."/>
            <person name="Rosso M.N."/>
            <person name="Martin F."/>
        </authorList>
    </citation>
    <scope>NUCLEOTIDE SEQUENCE [LARGE SCALE GENOMIC DNA]</scope>
    <source>
        <strain evidence="2 3">CIRM-BRFM 2984</strain>
    </source>
</reference>
<gene>
    <name evidence="2" type="ORF">R3P38DRAFT_491572</name>
</gene>
<accession>A0AAW0CJJ2</accession>
<name>A0AAW0CJJ2_9AGAR</name>
<dbReference type="Proteomes" id="UP001362999">
    <property type="component" value="Unassembled WGS sequence"/>
</dbReference>
<feature type="compositionally biased region" description="Pro residues" evidence="1">
    <location>
        <begin position="95"/>
        <end position="104"/>
    </location>
</feature>
<organism evidence="2 3">
    <name type="scientific">Favolaschia claudopus</name>
    <dbReference type="NCBI Taxonomy" id="2862362"/>
    <lineage>
        <taxon>Eukaryota</taxon>
        <taxon>Fungi</taxon>
        <taxon>Dikarya</taxon>
        <taxon>Basidiomycota</taxon>
        <taxon>Agaricomycotina</taxon>
        <taxon>Agaricomycetes</taxon>
        <taxon>Agaricomycetidae</taxon>
        <taxon>Agaricales</taxon>
        <taxon>Marasmiineae</taxon>
        <taxon>Mycenaceae</taxon>
        <taxon>Favolaschia</taxon>
    </lineage>
</organism>
<dbReference type="EMBL" id="JAWWNJ010000016">
    <property type="protein sequence ID" value="KAK7039783.1"/>
    <property type="molecule type" value="Genomic_DNA"/>
</dbReference>